<keyword evidence="2" id="KW-1185">Reference proteome</keyword>
<dbReference type="PANTHER" id="PTHR24183">
    <property type="entry name" value="FIBRONECTIN TYPE 3 AND ANKYRIN REPEAT DOMAINS PROTEIN 1"/>
    <property type="match status" value="1"/>
</dbReference>
<keyword evidence="1" id="KW-0040">ANK repeat</keyword>
<dbReference type="PROSITE" id="PS50088">
    <property type="entry name" value="ANK_REPEAT"/>
    <property type="match status" value="1"/>
</dbReference>
<dbReference type="SUPFAM" id="SSF48403">
    <property type="entry name" value="Ankyrin repeat"/>
    <property type="match status" value="1"/>
</dbReference>
<reference evidence="3" key="1">
    <citation type="submission" date="2022-11" db="UniProtKB">
        <authorList>
            <consortium name="WormBaseParasite"/>
        </authorList>
    </citation>
    <scope>IDENTIFICATION</scope>
</reference>
<accession>A0A915N7Z9</accession>
<dbReference type="Proteomes" id="UP000887561">
    <property type="component" value="Unplaced"/>
</dbReference>
<dbReference type="GO" id="GO:0042981">
    <property type="term" value="P:regulation of apoptotic process"/>
    <property type="evidence" value="ECO:0007669"/>
    <property type="project" value="TreeGrafter"/>
</dbReference>
<dbReference type="WBParaSite" id="scaffold9216_cov213.g13738">
    <property type="protein sequence ID" value="scaffold9216_cov213.g13738"/>
    <property type="gene ID" value="scaffold9216_cov213.g13738"/>
</dbReference>
<evidence type="ECO:0000256" key="1">
    <source>
        <dbReference type="PROSITE-ProRule" id="PRU00023"/>
    </source>
</evidence>
<name>A0A915N7Z9_MELJA</name>
<feature type="repeat" description="ANK" evidence="1">
    <location>
        <begin position="65"/>
        <end position="97"/>
    </location>
</feature>
<evidence type="ECO:0000313" key="3">
    <source>
        <dbReference type="WBParaSite" id="scaffold9216_cov213.g13738"/>
    </source>
</evidence>
<evidence type="ECO:0000313" key="2">
    <source>
        <dbReference type="Proteomes" id="UP000887561"/>
    </source>
</evidence>
<dbReference type="SMART" id="SM00248">
    <property type="entry name" value="ANK"/>
    <property type="match status" value="1"/>
</dbReference>
<dbReference type="PROSITE" id="PS50297">
    <property type="entry name" value="ANK_REP_REGION"/>
    <property type="match status" value="1"/>
</dbReference>
<dbReference type="Pfam" id="PF12796">
    <property type="entry name" value="Ank_2"/>
    <property type="match status" value="1"/>
</dbReference>
<dbReference type="AlphaFoldDB" id="A0A915N7Z9"/>
<dbReference type="Gene3D" id="1.25.40.20">
    <property type="entry name" value="Ankyrin repeat-containing domain"/>
    <property type="match status" value="1"/>
</dbReference>
<dbReference type="InterPro" id="IPR002110">
    <property type="entry name" value="Ankyrin_rpt"/>
</dbReference>
<protein>
    <submittedName>
        <fullName evidence="3">Uncharacterized protein</fullName>
    </submittedName>
</protein>
<organism evidence="2 3">
    <name type="scientific">Meloidogyne javanica</name>
    <name type="common">Root-knot nematode worm</name>
    <dbReference type="NCBI Taxonomy" id="6303"/>
    <lineage>
        <taxon>Eukaryota</taxon>
        <taxon>Metazoa</taxon>
        <taxon>Ecdysozoa</taxon>
        <taxon>Nematoda</taxon>
        <taxon>Chromadorea</taxon>
        <taxon>Rhabditida</taxon>
        <taxon>Tylenchina</taxon>
        <taxon>Tylenchomorpha</taxon>
        <taxon>Tylenchoidea</taxon>
        <taxon>Meloidogynidae</taxon>
        <taxon>Meloidogyninae</taxon>
        <taxon>Meloidogyne</taxon>
        <taxon>Meloidogyne incognita group</taxon>
    </lineage>
</organism>
<dbReference type="PANTHER" id="PTHR24183:SF1">
    <property type="entry name" value="FIBRONECTIN TYPE 3 AND ANKYRIN REPEAT DOMAINS PROTEIN 1"/>
    <property type="match status" value="1"/>
</dbReference>
<proteinExistence type="predicted"/>
<dbReference type="GO" id="GO:0005634">
    <property type="term" value="C:nucleus"/>
    <property type="evidence" value="ECO:0007669"/>
    <property type="project" value="TreeGrafter"/>
</dbReference>
<dbReference type="InterPro" id="IPR036770">
    <property type="entry name" value="Ankyrin_rpt-contain_sf"/>
</dbReference>
<sequence length="138" mass="15455">MSHFFNKNNKVDHSFLNNFKALPFNPPNLNNHKMDICTAASIGNYALVEEYILNNKESVNYKNKNGWTPLMYSSQAGNIDACRLLLKCGANAEEMNNVGKSASDLADDWGHPFGNLRAILSAKFGDNIQLEDEQNNDE</sequence>